<evidence type="ECO:0000313" key="2">
    <source>
        <dbReference type="Proteomes" id="UP000239757"/>
    </source>
</evidence>
<dbReference type="EMBL" id="KZ664518">
    <property type="protein sequence ID" value="PPS05013.1"/>
    <property type="molecule type" value="Genomic_DNA"/>
</dbReference>
<gene>
    <name evidence="1" type="ORF">GOBAR_AA15651</name>
</gene>
<dbReference type="Proteomes" id="UP000239757">
    <property type="component" value="Unassembled WGS sequence"/>
</dbReference>
<dbReference type="AlphaFoldDB" id="A0A2P5XNT5"/>
<organism evidence="1 2">
    <name type="scientific">Gossypium barbadense</name>
    <name type="common">Sea Island cotton</name>
    <name type="synonym">Hibiscus barbadensis</name>
    <dbReference type="NCBI Taxonomy" id="3634"/>
    <lineage>
        <taxon>Eukaryota</taxon>
        <taxon>Viridiplantae</taxon>
        <taxon>Streptophyta</taxon>
        <taxon>Embryophyta</taxon>
        <taxon>Tracheophyta</taxon>
        <taxon>Spermatophyta</taxon>
        <taxon>Magnoliopsida</taxon>
        <taxon>eudicotyledons</taxon>
        <taxon>Gunneridae</taxon>
        <taxon>Pentapetalae</taxon>
        <taxon>rosids</taxon>
        <taxon>malvids</taxon>
        <taxon>Malvales</taxon>
        <taxon>Malvaceae</taxon>
        <taxon>Malvoideae</taxon>
        <taxon>Gossypium</taxon>
    </lineage>
</organism>
<protein>
    <submittedName>
        <fullName evidence="1">Uncharacterized protein</fullName>
    </submittedName>
</protein>
<proteinExistence type="predicted"/>
<name>A0A2P5XNT5_GOSBA</name>
<evidence type="ECO:0000313" key="1">
    <source>
        <dbReference type="EMBL" id="PPS05013.1"/>
    </source>
</evidence>
<accession>A0A2P5XNT5</accession>
<sequence>MCKEQRAKRLARMAGKKVVEPTLICPSVSETFYLVGFEHQERTPVKLMINGDAVDINMIDAIVPMSSDSVRHVSFTLDNWQLILLPAILESSEM</sequence>
<reference evidence="1 2" key="1">
    <citation type="submission" date="2015-01" db="EMBL/GenBank/DDBJ databases">
        <title>Genome of allotetraploid Gossypium barbadense reveals genomic plasticity and fiber elongation in cotton evolution.</title>
        <authorList>
            <person name="Chen X."/>
            <person name="Liu X."/>
            <person name="Zhao B."/>
            <person name="Zheng H."/>
            <person name="Hu Y."/>
            <person name="Lu G."/>
            <person name="Yang C."/>
            <person name="Chen J."/>
            <person name="Shan C."/>
            <person name="Zhang L."/>
            <person name="Zhou Y."/>
            <person name="Wang L."/>
            <person name="Guo W."/>
            <person name="Bai Y."/>
            <person name="Ruan J."/>
            <person name="Shangguan X."/>
            <person name="Mao Y."/>
            <person name="Jiang J."/>
            <person name="Zhu Y."/>
            <person name="Lei J."/>
            <person name="Kang H."/>
            <person name="Chen S."/>
            <person name="He X."/>
            <person name="Wang R."/>
            <person name="Wang Y."/>
            <person name="Chen J."/>
            <person name="Wang L."/>
            <person name="Yu S."/>
            <person name="Wang B."/>
            <person name="Wei J."/>
            <person name="Song S."/>
            <person name="Lu X."/>
            <person name="Gao Z."/>
            <person name="Gu W."/>
            <person name="Deng X."/>
            <person name="Ma D."/>
            <person name="Wang S."/>
            <person name="Liang W."/>
            <person name="Fang L."/>
            <person name="Cai C."/>
            <person name="Zhu X."/>
            <person name="Zhou B."/>
            <person name="Zhang Y."/>
            <person name="Chen Z."/>
            <person name="Xu S."/>
            <person name="Zhu R."/>
            <person name="Wang S."/>
            <person name="Zhang T."/>
            <person name="Zhao G."/>
        </authorList>
    </citation>
    <scope>NUCLEOTIDE SEQUENCE [LARGE SCALE GENOMIC DNA]</scope>
    <source>
        <strain evidence="2">cv. Xinhai21</strain>
        <tissue evidence="1">Leaf</tissue>
    </source>
</reference>